<evidence type="ECO:0000256" key="1">
    <source>
        <dbReference type="SAM" id="MobiDB-lite"/>
    </source>
</evidence>
<reference evidence="2 3" key="1">
    <citation type="journal article" date="2016" name="Mol. Biol. Evol.">
        <title>Comparative Genomics of Early-Diverging Mushroom-Forming Fungi Provides Insights into the Origins of Lignocellulose Decay Capabilities.</title>
        <authorList>
            <person name="Nagy L.G."/>
            <person name="Riley R."/>
            <person name="Tritt A."/>
            <person name="Adam C."/>
            <person name="Daum C."/>
            <person name="Floudas D."/>
            <person name="Sun H."/>
            <person name="Yadav J.S."/>
            <person name="Pangilinan J."/>
            <person name="Larsson K.H."/>
            <person name="Matsuura K."/>
            <person name="Barry K."/>
            <person name="Labutti K."/>
            <person name="Kuo R."/>
            <person name="Ohm R.A."/>
            <person name="Bhattacharya S.S."/>
            <person name="Shirouzu T."/>
            <person name="Yoshinaga Y."/>
            <person name="Martin F.M."/>
            <person name="Grigoriev I.V."/>
            <person name="Hibbett D.S."/>
        </authorList>
    </citation>
    <scope>NUCLEOTIDE SEQUENCE [LARGE SCALE GENOMIC DNA]</scope>
    <source>
        <strain evidence="2 3">HHB10207 ss-3</strain>
    </source>
</reference>
<evidence type="ECO:0000313" key="3">
    <source>
        <dbReference type="Proteomes" id="UP000076798"/>
    </source>
</evidence>
<name>A0A165ZQ14_9AGAM</name>
<organism evidence="2 3">
    <name type="scientific">Sistotremastrum suecicum HHB10207 ss-3</name>
    <dbReference type="NCBI Taxonomy" id="1314776"/>
    <lineage>
        <taxon>Eukaryota</taxon>
        <taxon>Fungi</taxon>
        <taxon>Dikarya</taxon>
        <taxon>Basidiomycota</taxon>
        <taxon>Agaricomycotina</taxon>
        <taxon>Agaricomycetes</taxon>
        <taxon>Sistotremastrales</taxon>
        <taxon>Sistotremastraceae</taxon>
        <taxon>Sistotremastrum</taxon>
    </lineage>
</organism>
<feature type="region of interest" description="Disordered" evidence="1">
    <location>
        <begin position="151"/>
        <end position="177"/>
    </location>
</feature>
<evidence type="ECO:0000313" key="2">
    <source>
        <dbReference type="EMBL" id="KZT34521.1"/>
    </source>
</evidence>
<sequence>MSGVNDPRFGIRAMLRQISLASLELRLKPGRYTERRKRSGWKRNINQRSILKAEEPDGERKRGAHEEMQEMSVSQCRLFHFSDHSDDPYVEHYSIDDGACEGNNGIVHIHTSPRLYRPLKCRKSMLRLGDRAERDREQDPVTVKASEGFMNDRMSSGSIEMNEDRLAGRDQLNCSGG</sequence>
<dbReference type="AlphaFoldDB" id="A0A165ZQ14"/>
<keyword evidence="3" id="KW-1185">Reference proteome</keyword>
<dbReference type="EMBL" id="KV428177">
    <property type="protein sequence ID" value="KZT34521.1"/>
    <property type="molecule type" value="Genomic_DNA"/>
</dbReference>
<proteinExistence type="predicted"/>
<dbReference type="Proteomes" id="UP000076798">
    <property type="component" value="Unassembled WGS sequence"/>
</dbReference>
<gene>
    <name evidence="2" type="ORF">SISSUDRAFT_1036225</name>
</gene>
<accession>A0A165ZQ14</accession>
<protein>
    <submittedName>
        <fullName evidence="2">Uncharacterized protein</fullName>
    </submittedName>
</protein>